<dbReference type="Proteomes" id="UP001328107">
    <property type="component" value="Unassembled WGS sequence"/>
</dbReference>
<gene>
    <name evidence="1" type="ORF">PMAYCL1PPCAC_01537</name>
</gene>
<sequence length="78" mass="8532">QLTVDPRCAAEVQLQRMNGVLRAAVESNFGEAYSGTIGTLFDSIDGVQPGMIAHCEDLPMLYFARSFVVVLDEAVRQL</sequence>
<evidence type="ECO:0000313" key="2">
    <source>
        <dbReference type="Proteomes" id="UP001328107"/>
    </source>
</evidence>
<name>A0AAN4YYP8_9BILA</name>
<dbReference type="EMBL" id="BTRK01000001">
    <property type="protein sequence ID" value="GMR31342.1"/>
    <property type="molecule type" value="Genomic_DNA"/>
</dbReference>
<accession>A0AAN4YYP8</accession>
<reference evidence="2" key="1">
    <citation type="submission" date="2022-10" db="EMBL/GenBank/DDBJ databases">
        <title>Genome assembly of Pristionchus species.</title>
        <authorList>
            <person name="Yoshida K."/>
            <person name="Sommer R.J."/>
        </authorList>
    </citation>
    <scope>NUCLEOTIDE SEQUENCE [LARGE SCALE GENOMIC DNA]</scope>
    <source>
        <strain evidence="2">RS5460</strain>
    </source>
</reference>
<organism evidence="1 2">
    <name type="scientific">Pristionchus mayeri</name>
    <dbReference type="NCBI Taxonomy" id="1317129"/>
    <lineage>
        <taxon>Eukaryota</taxon>
        <taxon>Metazoa</taxon>
        <taxon>Ecdysozoa</taxon>
        <taxon>Nematoda</taxon>
        <taxon>Chromadorea</taxon>
        <taxon>Rhabditida</taxon>
        <taxon>Rhabditina</taxon>
        <taxon>Diplogasteromorpha</taxon>
        <taxon>Diplogasteroidea</taxon>
        <taxon>Neodiplogasteridae</taxon>
        <taxon>Pristionchus</taxon>
    </lineage>
</organism>
<proteinExistence type="predicted"/>
<evidence type="ECO:0000313" key="1">
    <source>
        <dbReference type="EMBL" id="GMR31342.1"/>
    </source>
</evidence>
<dbReference type="AlphaFoldDB" id="A0AAN4YYP8"/>
<protein>
    <submittedName>
        <fullName evidence="1">Uncharacterized protein</fullName>
    </submittedName>
</protein>
<feature type="non-terminal residue" evidence="1">
    <location>
        <position position="1"/>
    </location>
</feature>
<comment type="caution">
    <text evidence="1">The sequence shown here is derived from an EMBL/GenBank/DDBJ whole genome shotgun (WGS) entry which is preliminary data.</text>
</comment>
<keyword evidence="2" id="KW-1185">Reference proteome</keyword>